<sequence>MSGSADGPGRPGAGERQLRSAPAHWRSRRVRSDLSQLVCALVGLVLGLLVPMISAGPRVEAGRVATMLFTIGFGVISLVSIIYSMLFLVVQFSASTFTPRLGLFRDEPIVWRAFAFTVGVFVFSITAGLVIGAREDVSVLVPCVAMVFTLVALALMRTLQTKAFVSIQLAHSLTAIAARAHRLFDVLYVGPYDSRRPYDPAEEAGPPLPAVGAAATTVRWSGPAAVVQQIDVAGLVRMARGHDCAIAFRIAPGRTVSQGTPLAEVTGGELPAVMVRAALATGVERTFYQDPLLPFRLLADIALRALSPAVNDPATAVESLDRLEELLVRLVDRELAIGHFSDEAGRLRVSVPVPGWEVFVRTAVDELFFAAARSPMALSALRDVLARLLERCPEERRAVVRERLGWVERTGGDSYPLIWAPFDGG</sequence>
<feature type="transmembrane region" description="Helical" evidence="2">
    <location>
        <begin position="65"/>
        <end position="89"/>
    </location>
</feature>
<organism evidence="3">
    <name type="scientific">Streptomyces sp. NBC_00049</name>
    <dbReference type="NCBI Taxonomy" id="2903617"/>
    <lineage>
        <taxon>Bacteria</taxon>
        <taxon>Bacillati</taxon>
        <taxon>Actinomycetota</taxon>
        <taxon>Actinomycetes</taxon>
        <taxon>Kitasatosporales</taxon>
        <taxon>Streptomycetaceae</taxon>
        <taxon>Streptomyces</taxon>
    </lineage>
</organism>
<dbReference type="InterPro" id="IPR018723">
    <property type="entry name" value="DUF2254_membrane"/>
</dbReference>
<evidence type="ECO:0000256" key="2">
    <source>
        <dbReference type="SAM" id="Phobius"/>
    </source>
</evidence>
<keyword evidence="2" id="KW-0812">Transmembrane</keyword>
<keyword evidence="2" id="KW-1133">Transmembrane helix</keyword>
<dbReference type="AlphaFoldDB" id="A0AAU2JSZ3"/>
<feature type="region of interest" description="Disordered" evidence="1">
    <location>
        <begin position="1"/>
        <end position="24"/>
    </location>
</feature>
<feature type="transmembrane region" description="Helical" evidence="2">
    <location>
        <begin position="34"/>
        <end position="53"/>
    </location>
</feature>
<evidence type="ECO:0000313" key="3">
    <source>
        <dbReference type="EMBL" id="WTU74639.1"/>
    </source>
</evidence>
<reference evidence="3" key="1">
    <citation type="submission" date="2022-10" db="EMBL/GenBank/DDBJ databases">
        <title>The complete genomes of actinobacterial strains from the NBC collection.</title>
        <authorList>
            <person name="Joergensen T.S."/>
            <person name="Alvarez Arevalo M."/>
            <person name="Sterndorff E.B."/>
            <person name="Faurdal D."/>
            <person name="Vuksanovic O."/>
            <person name="Mourched A.-S."/>
            <person name="Charusanti P."/>
            <person name="Shaw S."/>
            <person name="Blin K."/>
            <person name="Weber T."/>
        </authorList>
    </citation>
    <scope>NUCLEOTIDE SEQUENCE</scope>
    <source>
        <strain evidence="3">NBC_00049</strain>
    </source>
</reference>
<proteinExistence type="predicted"/>
<gene>
    <name evidence="3" type="ORF">OG327_15665</name>
</gene>
<evidence type="ECO:0000256" key="1">
    <source>
        <dbReference type="SAM" id="MobiDB-lite"/>
    </source>
</evidence>
<feature type="transmembrane region" description="Helical" evidence="2">
    <location>
        <begin position="137"/>
        <end position="156"/>
    </location>
</feature>
<keyword evidence="2" id="KW-0472">Membrane</keyword>
<protein>
    <submittedName>
        <fullName evidence="3">DUF2254 domain-containing protein</fullName>
    </submittedName>
</protein>
<accession>A0AAU2JSZ3</accession>
<feature type="transmembrane region" description="Helical" evidence="2">
    <location>
        <begin position="109"/>
        <end position="131"/>
    </location>
</feature>
<dbReference type="EMBL" id="CP108264">
    <property type="protein sequence ID" value="WTU74639.1"/>
    <property type="molecule type" value="Genomic_DNA"/>
</dbReference>
<name>A0AAU2JSZ3_9ACTN</name>
<dbReference type="Pfam" id="PF10011">
    <property type="entry name" value="DUF2254"/>
    <property type="match status" value="1"/>
</dbReference>